<dbReference type="Proteomes" id="UP000050277">
    <property type="component" value="Unassembled WGS sequence"/>
</dbReference>
<dbReference type="RefSeq" id="WP_054535251.1">
    <property type="nucleotide sequence ID" value="NZ_LGKP01000022.1"/>
</dbReference>
<evidence type="ECO:0000313" key="2">
    <source>
        <dbReference type="Proteomes" id="UP000050277"/>
    </source>
</evidence>
<organism evidence="1 2">
    <name type="scientific">Herpetosiphon geysericola</name>
    <dbReference type="NCBI Taxonomy" id="70996"/>
    <lineage>
        <taxon>Bacteria</taxon>
        <taxon>Bacillati</taxon>
        <taxon>Chloroflexota</taxon>
        <taxon>Chloroflexia</taxon>
        <taxon>Herpetosiphonales</taxon>
        <taxon>Herpetosiphonaceae</taxon>
        <taxon>Herpetosiphon</taxon>
    </lineage>
</organism>
<sequence length="244" mass="28050">MDVTALALEAYLHILEASVNDQSIDTHQLLAFVKSSVLNAIRTGMLDVANKTDRELQRAVFSYIAEWGKEPVLTTHLNLNYTNELLDEALNAVERENGLLAIILYATWCEHWINGIITSIAQRQGMTGVQIEKLFKGNRSLFLKYTKVLDGLGLPRFDESIREALLKLAKQRNDFVHYKWESLIVDDLASLKWFEEIDQLLASMPANIEALKDYENHHIYFGVIPYIDRLFERLAEQLARQTQK</sequence>
<accession>A0A0P6YS72</accession>
<dbReference type="EMBL" id="LGKP01000022">
    <property type="protein sequence ID" value="KPL86147.1"/>
    <property type="molecule type" value="Genomic_DNA"/>
</dbReference>
<protein>
    <submittedName>
        <fullName evidence="1">Uncharacterized protein</fullName>
    </submittedName>
</protein>
<dbReference type="OrthoDB" id="5149865at2"/>
<dbReference type="AlphaFoldDB" id="A0A0P6YS72"/>
<comment type="caution">
    <text evidence="1">The sequence shown here is derived from an EMBL/GenBank/DDBJ whole genome shotgun (WGS) entry which is preliminary data.</text>
</comment>
<name>A0A0P6YS72_9CHLR</name>
<keyword evidence="2" id="KW-1185">Reference proteome</keyword>
<reference evidence="1 2" key="1">
    <citation type="submission" date="2015-07" db="EMBL/GenBank/DDBJ databases">
        <title>Whole genome sequence of Herpetosiphon geysericola DSM 7119.</title>
        <authorList>
            <person name="Hemp J."/>
            <person name="Ward L.M."/>
            <person name="Pace L.A."/>
            <person name="Fischer W.W."/>
        </authorList>
    </citation>
    <scope>NUCLEOTIDE SEQUENCE [LARGE SCALE GENOMIC DNA]</scope>
    <source>
        <strain evidence="1 2">DSM 7119</strain>
    </source>
</reference>
<gene>
    <name evidence="1" type="ORF">SE18_14920</name>
</gene>
<evidence type="ECO:0000313" key="1">
    <source>
        <dbReference type="EMBL" id="KPL86147.1"/>
    </source>
</evidence>
<proteinExistence type="predicted"/>